<evidence type="ECO:0000313" key="3">
    <source>
        <dbReference type="EMBL" id="SKA09843.1"/>
    </source>
</evidence>
<dbReference type="InterPro" id="IPR041522">
    <property type="entry name" value="CdaR_GGDEF"/>
</dbReference>
<evidence type="ECO:0000256" key="1">
    <source>
        <dbReference type="ARBA" id="ARBA00006754"/>
    </source>
</evidence>
<dbReference type="InterPro" id="IPR000160">
    <property type="entry name" value="GGDEF_dom"/>
</dbReference>
<dbReference type="Gene3D" id="1.10.10.2840">
    <property type="entry name" value="PucR C-terminal helix-turn-helix domain"/>
    <property type="match status" value="1"/>
</dbReference>
<name>A0A1T4R1F9_9FIRM</name>
<evidence type="ECO:0000313" key="4">
    <source>
        <dbReference type="Proteomes" id="UP000190625"/>
    </source>
</evidence>
<dbReference type="AlphaFoldDB" id="A0A1T4R1F9"/>
<sequence>MAFTVSDMLQLECFNDFEVIAGEDGLDRSIKAADVMDAPDVYDWIIGGEVIITTAYVMKDDPMAMKNLIIKLEESGAAALCIKLKRFIDELPNEVLEIANQLNFPIIFVPFRYLFSEIINPLLSEVINKQAKKLSISEKIHKSFTQLVIDGGEIEQILDTLLELINRDILFHDFYFDKNYIKSSSDKFKRNVKSLSLDEILAKYEHYSIKIDNDIYGYLILSDEYNRADNEINEKSYEEISLEHAMTVLKLNIQKKISNHQIEAKYRDLFIHDLIFNNIKEVEEVKKRANLYDWEFNDGLVTIIIEINNFNEKYLENSQKLNQTLENVRHNIFFKADRIIKNTFFKAVYTTFSDNIVFLVQDCGEKEFMKVIKKATHKIQNIIEDDTEFKVSIGVGSYKQSIMDIHESYVEAQNAIKISRNFKKDKIIFYDNLGVYKILEKVSDVASVQEFYISCLGDLIKYDNENNANLLDTLEKLVHNDWSIKKTANELYIHYNTVKYRIKRIGEILEVDLQDPEQKFNIAFSLKLLRLNNN</sequence>
<dbReference type="PANTHER" id="PTHR33744:SF1">
    <property type="entry name" value="DNA-BINDING TRANSCRIPTIONAL ACTIVATOR ADER"/>
    <property type="match status" value="1"/>
</dbReference>
<organism evidence="3 4">
    <name type="scientific">Selenihalanaerobacter shriftii</name>
    <dbReference type="NCBI Taxonomy" id="142842"/>
    <lineage>
        <taxon>Bacteria</taxon>
        <taxon>Bacillati</taxon>
        <taxon>Bacillota</taxon>
        <taxon>Clostridia</taxon>
        <taxon>Halanaerobiales</taxon>
        <taxon>Halobacteroidaceae</taxon>
        <taxon>Selenihalanaerobacter</taxon>
    </lineage>
</organism>
<dbReference type="Pfam" id="PF13556">
    <property type="entry name" value="HTH_30"/>
    <property type="match status" value="1"/>
</dbReference>
<dbReference type="RefSeq" id="WP_078811168.1">
    <property type="nucleotide sequence ID" value="NZ_FUWM01000039.1"/>
</dbReference>
<dbReference type="Proteomes" id="UP000190625">
    <property type="component" value="Unassembled WGS sequence"/>
</dbReference>
<dbReference type="InterPro" id="IPR012914">
    <property type="entry name" value="PucR_dom"/>
</dbReference>
<proteinExistence type="inferred from homology"/>
<gene>
    <name evidence="3" type="ORF">SAMN02745118_02793</name>
</gene>
<dbReference type="OrthoDB" id="1969285at2"/>
<protein>
    <submittedName>
        <fullName evidence="3">Purine catabolism regulatory protein</fullName>
    </submittedName>
</protein>
<dbReference type="InterPro" id="IPR042070">
    <property type="entry name" value="PucR_C-HTH_sf"/>
</dbReference>
<feature type="domain" description="GGDEF" evidence="2">
    <location>
        <begin position="298"/>
        <end position="432"/>
    </location>
</feature>
<keyword evidence="4" id="KW-1185">Reference proteome</keyword>
<dbReference type="InterPro" id="IPR025736">
    <property type="entry name" value="PucR_C-HTH_dom"/>
</dbReference>
<dbReference type="PANTHER" id="PTHR33744">
    <property type="entry name" value="CARBOHYDRATE DIACID REGULATOR"/>
    <property type="match status" value="1"/>
</dbReference>
<dbReference type="InterPro" id="IPR051448">
    <property type="entry name" value="CdaR-like_regulators"/>
</dbReference>
<comment type="similarity">
    <text evidence="1">Belongs to the CdaR family.</text>
</comment>
<accession>A0A1T4R1F9</accession>
<dbReference type="Pfam" id="PF07905">
    <property type="entry name" value="PucR"/>
    <property type="match status" value="1"/>
</dbReference>
<reference evidence="4" key="1">
    <citation type="submission" date="2017-02" db="EMBL/GenBank/DDBJ databases">
        <authorList>
            <person name="Varghese N."/>
            <person name="Submissions S."/>
        </authorList>
    </citation>
    <scope>NUCLEOTIDE SEQUENCE [LARGE SCALE GENOMIC DNA]</scope>
    <source>
        <strain evidence="4">ATCC BAA-73</strain>
    </source>
</reference>
<dbReference type="STRING" id="142842.SAMN02745118_02793"/>
<dbReference type="EMBL" id="FUWM01000039">
    <property type="protein sequence ID" value="SKA09843.1"/>
    <property type="molecule type" value="Genomic_DNA"/>
</dbReference>
<dbReference type="PROSITE" id="PS50887">
    <property type="entry name" value="GGDEF"/>
    <property type="match status" value="1"/>
</dbReference>
<dbReference type="Pfam" id="PF17853">
    <property type="entry name" value="GGDEF_2"/>
    <property type="match status" value="1"/>
</dbReference>
<evidence type="ECO:0000259" key="2">
    <source>
        <dbReference type="PROSITE" id="PS50887"/>
    </source>
</evidence>